<feature type="transmembrane region" description="Helical" evidence="2">
    <location>
        <begin position="55"/>
        <end position="73"/>
    </location>
</feature>
<dbReference type="EMBL" id="JBHLVX010000050">
    <property type="protein sequence ID" value="MFC0268770.1"/>
    <property type="molecule type" value="Genomic_DNA"/>
</dbReference>
<proteinExistence type="predicted"/>
<dbReference type="Proteomes" id="UP001589814">
    <property type="component" value="Unassembled WGS sequence"/>
</dbReference>
<name>A0ABV6G528_9GAMM</name>
<keyword evidence="2" id="KW-0812">Transmembrane</keyword>
<organism evidence="3 4">
    <name type="scientific">Kushneria aurantia</name>
    <dbReference type="NCBI Taxonomy" id="504092"/>
    <lineage>
        <taxon>Bacteria</taxon>
        <taxon>Pseudomonadati</taxon>
        <taxon>Pseudomonadota</taxon>
        <taxon>Gammaproteobacteria</taxon>
        <taxon>Oceanospirillales</taxon>
        <taxon>Halomonadaceae</taxon>
        <taxon>Kushneria</taxon>
    </lineage>
</organism>
<protein>
    <submittedName>
        <fullName evidence="3">Uncharacterized protein</fullName>
    </submittedName>
</protein>
<gene>
    <name evidence="3" type="ORF">ACFFHW_12395</name>
</gene>
<keyword evidence="4" id="KW-1185">Reference proteome</keyword>
<accession>A0ABV6G528</accession>
<keyword evidence="2" id="KW-1133">Transmembrane helix</keyword>
<comment type="caution">
    <text evidence="3">The sequence shown here is derived from an EMBL/GenBank/DDBJ whole genome shotgun (WGS) entry which is preliminary data.</text>
</comment>
<evidence type="ECO:0000256" key="1">
    <source>
        <dbReference type="SAM" id="MobiDB-lite"/>
    </source>
</evidence>
<feature type="region of interest" description="Disordered" evidence="1">
    <location>
        <begin position="1"/>
        <end position="28"/>
    </location>
</feature>
<evidence type="ECO:0000256" key="2">
    <source>
        <dbReference type="SAM" id="Phobius"/>
    </source>
</evidence>
<keyword evidence="2" id="KW-0472">Membrane</keyword>
<evidence type="ECO:0000313" key="3">
    <source>
        <dbReference type="EMBL" id="MFC0268770.1"/>
    </source>
</evidence>
<sequence>MNNTPRYPGRDTDATATPAGEALISENRHTSHRRRLGLGAALKRRLAARTPRERWLLGAALIASLVGAGYLLANRLLPPLVEYVTAPAAEYSPLLRELPPATPVDAESWQRAAVTHGLALTEVTVNDEVVITRGEAQQPQALVAFARWAAQRGWWAIDWALARSDTGSLQIEASWYYQPQLADIQRETP</sequence>
<reference evidence="3 4" key="1">
    <citation type="submission" date="2024-09" db="EMBL/GenBank/DDBJ databases">
        <authorList>
            <person name="Sun Q."/>
            <person name="Mori K."/>
        </authorList>
    </citation>
    <scope>NUCLEOTIDE SEQUENCE [LARGE SCALE GENOMIC DNA]</scope>
    <source>
        <strain evidence="3 4">CCM 7415</strain>
    </source>
</reference>
<dbReference type="RefSeq" id="WP_019950619.1">
    <property type="nucleotide sequence ID" value="NZ_JBHLVX010000050.1"/>
</dbReference>
<evidence type="ECO:0000313" key="4">
    <source>
        <dbReference type="Proteomes" id="UP001589814"/>
    </source>
</evidence>